<evidence type="ECO:0000313" key="3">
    <source>
        <dbReference type="EMBL" id="MBB6499824.1"/>
    </source>
</evidence>
<dbReference type="InterPro" id="IPR029058">
    <property type="entry name" value="AB_hydrolase_fold"/>
</dbReference>
<dbReference type="InterPro" id="IPR050300">
    <property type="entry name" value="GDXG_lipolytic_enzyme"/>
</dbReference>
<dbReference type="Proteomes" id="UP000521017">
    <property type="component" value="Unassembled WGS sequence"/>
</dbReference>
<dbReference type="RefSeq" id="WP_184624555.1">
    <property type="nucleotide sequence ID" value="NZ_JACHCC010000005.1"/>
</dbReference>
<name>A0A7X0J358_9SPHI</name>
<evidence type="ECO:0000259" key="2">
    <source>
        <dbReference type="Pfam" id="PF20434"/>
    </source>
</evidence>
<dbReference type="AlphaFoldDB" id="A0A7X0J358"/>
<dbReference type="GO" id="GO:0016787">
    <property type="term" value="F:hydrolase activity"/>
    <property type="evidence" value="ECO:0007669"/>
    <property type="project" value="UniProtKB-KW"/>
</dbReference>
<dbReference type="SUPFAM" id="SSF53474">
    <property type="entry name" value="alpha/beta-Hydrolases"/>
    <property type="match status" value="1"/>
</dbReference>
<dbReference type="Pfam" id="PF20434">
    <property type="entry name" value="BD-FAE"/>
    <property type="match status" value="1"/>
</dbReference>
<evidence type="ECO:0000256" key="1">
    <source>
        <dbReference type="ARBA" id="ARBA00022801"/>
    </source>
</evidence>
<proteinExistence type="predicted"/>
<organism evidence="3 4">
    <name type="scientific">Pedobacter cryoconitis</name>
    <dbReference type="NCBI Taxonomy" id="188932"/>
    <lineage>
        <taxon>Bacteria</taxon>
        <taxon>Pseudomonadati</taxon>
        <taxon>Bacteroidota</taxon>
        <taxon>Sphingobacteriia</taxon>
        <taxon>Sphingobacteriales</taxon>
        <taxon>Sphingobacteriaceae</taxon>
        <taxon>Pedobacter</taxon>
    </lineage>
</organism>
<comment type="caution">
    <text evidence="3">The sequence shown here is derived from an EMBL/GenBank/DDBJ whole genome shotgun (WGS) entry which is preliminary data.</text>
</comment>
<sequence length="287" mass="31203">MMKNIKTINLWEGKFPTQSGLTGHQISDPDGVLELTNVTETELIIYSPDSSLNTGIATVICPGGAYAGLAITSQGHDFAIWLSSIGITGIVLKYRMPNGNKEIPLDDLQKAISYVRGNAASLGINENKIGVTGFSAGGHLAALASTLFSEVGLSNRPDFSILFYPVISMGRQTQSDTRKNLLGDNPSPETIEKYSCESQVLPNTPATLILVSDDDTVVNPVNSTLYYQALKQYDIPAALHVFPQGDHAWGIKGVNMFGGKFDYTEEMKSLIIRWIMRFATEYTCAVN</sequence>
<accession>A0A7X0J358</accession>
<reference evidence="3 4" key="1">
    <citation type="submission" date="2020-08" db="EMBL/GenBank/DDBJ databases">
        <title>Genomic Encyclopedia of Type Strains, Phase IV (KMG-V): Genome sequencing to study the core and pangenomes of soil and plant-associated prokaryotes.</title>
        <authorList>
            <person name="Whitman W."/>
        </authorList>
    </citation>
    <scope>NUCLEOTIDE SEQUENCE [LARGE SCALE GENOMIC DNA]</scope>
    <source>
        <strain evidence="3 4">M2T3</strain>
    </source>
</reference>
<evidence type="ECO:0000313" key="4">
    <source>
        <dbReference type="Proteomes" id="UP000521017"/>
    </source>
</evidence>
<dbReference type="InterPro" id="IPR049492">
    <property type="entry name" value="BD-FAE-like_dom"/>
</dbReference>
<dbReference type="PANTHER" id="PTHR48081">
    <property type="entry name" value="AB HYDROLASE SUPERFAMILY PROTEIN C4A8.06C"/>
    <property type="match status" value="1"/>
</dbReference>
<dbReference type="Gene3D" id="3.40.50.1820">
    <property type="entry name" value="alpha/beta hydrolase"/>
    <property type="match status" value="1"/>
</dbReference>
<feature type="domain" description="BD-FAE-like" evidence="2">
    <location>
        <begin position="45"/>
        <end position="230"/>
    </location>
</feature>
<keyword evidence="1" id="KW-0378">Hydrolase</keyword>
<dbReference type="EMBL" id="JACHCC010000005">
    <property type="protein sequence ID" value="MBB6499824.1"/>
    <property type="molecule type" value="Genomic_DNA"/>
</dbReference>
<dbReference type="PANTHER" id="PTHR48081:SF6">
    <property type="entry name" value="PEPTIDASE S9 PROLYL OLIGOPEPTIDASE CATALYTIC DOMAIN-CONTAINING PROTEIN"/>
    <property type="match status" value="1"/>
</dbReference>
<gene>
    <name evidence="3" type="ORF">HDF25_001968</name>
</gene>
<protein>
    <submittedName>
        <fullName evidence="3">Acetyl esterase/lipase</fullName>
    </submittedName>
</protein>